<comment type="caution">
    <text evidence="3">The sequence shown here is derived from an EMBL/GenBank/DDBJ whole genome shotgun (WGS) entry which is preliminary data.</text>
</comment>
<feature type="compositionally biased region" description="Basic and acidic residues" evidence="2">
    <location>
        <begin position="282"/>
        <end position="294"/>
    </location>
</feature>
<evidence type="ECO:0008006" key="5">
    <source>
        <dbReference type="Google" id="ProtNLM"/>
    </source>
</evidence>
<evidence type="ECO:0000256" key="1">
    <source>
        <dbReference type="ARBA" id="ARBA00009512"/>
    </source>
</evidence>
<evidence type="ECO:0000313" key="4">
    <source>
        <dbReference type="Proteomes" id="UP000623129"/>
    </source>
</evidence>
<dbReference type="GO" id="GO:0006412">
    <property type="term" value="P:translation"/>
    <property type="evidence" value="ECO:0007669"/>
    <property type="project" value="InterPro"/>
</dbReference>
<dbReference type="OrthoDB" id="2014413at2759"/>
<evidence type="ECO:0000256" key="2">
    <source>
        <dbReference type="SAM" id="MobiDB-lite"/>
    </source>
</evidence>
<dbReference type="GO" id="GO:0070181">
    <property type="term" value="F:small ribosomal subunit rRNA binding"/>
    <property type="evidence" value="ECO:0007669"/>
    <property type="project" value="TreeGrafter"/>
</dbReference>
<feature type="region of interest" description="Disordered" evidence="2">
    <location>
        <begin position="1"/>
        <end position="23"/>
    </location>
</feature>
<evidence type="ECO:0000313" key="3">
    <source>
        <dbReference type="EMBL" id="KAF3324596.1"/>
    </source>
</evidence>
<feature type="region of interest" description="Disordered" evidence="2">
    <location>
        <begin position="282"/>
        <end position="315"/>
    </location>
</feature>
<gene>
    <name evidence="3" type="ORF">FCM35_KLT10753</name>
</gene>
<reference evidence="3" key="1">
    <citation type="submission" date="2020-01" db="EMBL/GenBank/DDBJ databases">
        <title>Genome sequence of Kobresia littledalei, the first chromosome-level genome in the family Cyperaceae.</title>
        <authorList>
            <person name="Qu G."/>
        </authorList>
    </citation>
    <scope>NUCLEOTIDE SEQUENCE</scope>
    <source>
        <strain evidence="3">C.B.Clarke</strain>
        <tissue evidence="3">Leaf</tissue>
    </source>
</reference>
<dbReference type="AlphaFoldDB" id="A0A833V416"/>
<dbReference type="PANTHER" id="PTHR21011:SF16">
    <property type="entry name" value="SMALL RIBOSOMAL SUBUNIT PROTEIN BS6C ALPHA"/>
    <property type="match status" value="1"/>
</dbReference>
<dbReference type="GO" id="GO:0005840">
    <property type="term" value="C:ribosome"/>
    <property type="evidence" value="ECO:0007669"/>
    <property type="project" value="InterPro"/>
</dbReference>
<name>A0A833V416_9POAL</name>
<dbReference type="GO" id="GO:0003735">
    <property type="term" value="F:structural constituent of ribosome"/>
    <property type="evidence" value="ECO:0007669"/>
    <property type="project" value="InterPro"/>
</dbReference>
<feature type="compositionally biased region" description="Basic and acidic residues" evidence="2">
    <location>
        <begin position="303"/>
        <end position="315"/>
    </location>
</feature>
<dbReference type="Proteomes" id="UP000623129">
    <property type="component" value="Unassembled WGS sequence"/>
</dbReference>
<dbReference type="InterPro" id="IPR035980">
    <property type="entry name" value="Ribosomal_bS6_sf"/>
</dbReference>
<proteinExistence type="inferred from homology"/>
<dbReference type="InterPro" id="IPR020814">
    <property type="entry name" value="Ribosomal_S6_plastid/chlpt"/>
</dbReference>
<keyword evidence="4" id="KW-1185">Reference proteome</keyword>
<dbReference type="EMBL" id="SWLB01000021">
    <property type="protein sequence ID" value="KAF3324596.1"/>
    <property type="molecule type" value="Genomic_DNA"/>
</dbReference>
<sequence length="315" mass="35121">MGEGRWRTNKSTEGSDWEQPGKPWKAVMHGGTVVPDLFGLGSDSLIRTRPLPLILFFDSLATAERQQIEPSMASLTLSSSFTACRHLSRARPRLHPHEHPNFFSLKSISLLRKTPSVKTRSATGVTTSLGFTGSYFEGDYDFDEDVYGDDIGLGPPGISAADATAAVKLMEDREEPPCPPGCRRYECTVVLRPDISEEKRVALIQRYEELLVAGGAMYVEIFNRGIGPLSYSIQKYNKDGLKETFGEGIYLRFTFFTKPESTLVLENQLRLDFSVIRHSLQKTETKKKEKEAKAKAKAKAKANAKEKVKEKVPAN</sequence>
<dbReference type="PANTHER" id="PTHR21011">
    <property type="entry name" value="MITOCHONDRIAL 28S RIBOSOMAL PROTEIN S6"/>
    <property type="match status" value="1"/>
</dbReference>
<accession>A0A833V416</accession>
<organism evidence="3 4">
    <name type="scientific">Carex littledalei</name>
    <dbReference type="NCBI Taxonomy" id="544730"/>
    <lineage>
        <taxon>Eukaryota</taxon>
        <taxon>Viridiplantae</taxon>
        <taxon>Streptophyta</taxon>
        <taxon>Embryophyta</taxon>
        <taxon>Tracheophyta</taxon>
        <taxon>Spermatophyta</taxon>
        <taxon>Magnoliopsida</taxon>
        <taxon>Liliopsida</taxon>
        <taxon>Poales</taxon>
        <taxon>Cyperaceae</taxon>
        <taxon>Cyperoideae</taxon>
        <taxon>Cariceae</taxon>
        <taxon>Carex</taxon>
        <taxon>Carex subgen. Euthyceras</taxon>
    </lineage>
</organism>
<dbReference type="Pfam" id="PF01250">
    <property type="entry name" value="Ribosomal_S6"/>
    <property type="match status" value="1"/>
</dbReference>
<protein>
    <recommendedName>
        <fullName evidence="5">Ribosomal protein S6</fullName>
    </recommendedName>
</protein>
<dbReference type="HAMAP" id="MF_00360">
    <property type="entry name" value="Ribosomal_bS6"/>
    <property type="match status" value="1"/>
</dbReference>
<dbReference type="InterPro" id="IPR014717">
    <property type="entry name" value="Transl_elong_EF1B/ribsomal_bS6"/>
</dbReference>
<dbReference type="SUPFAM" id="SSF54995">
    <property type="entry name" value="Ribosomal protein S6"/>
    <property type="match status" value="1"/>
</dbReference>
<dbReference type="InterPro" id="IPR000529">
    <property type="entry name" value="Ribosomal_bS6"/>
</dbReference>
<comment type="similarity">
    <text evidence="1">Belongs to the bacterial ribosomal protein bS6 family.</text>
</comment>
<dbReference type="Gene3D" id="3.30.70.60">
    <property type="match status" value="1"/>
</dbReference>